<reference evidence="10" key="3">
    <citation type="submission" date="2012-09" db="EMBL/GenBank/DDBJ databases">
        <authorList>
            <consortium name="VectorBase"/>
        </authorList>
    </citation>
    <scope>NUCLEOTIDE SEQUENCE</scope>
    <source>
        <strain evidence="10">Liverpool</strain>
    </source>
</reference>
<dbReference type="PANTHER" id="PTHR18901">
    <property type="entry name" value="2-DEOXYGLUCOSE-6-PHOSPHATE PHOSPHATASE 2"/>
    <property type="match status" value="1"/>
</dbReference>
<organism evidence="10 11">
    <name type="scientific">Aedes aegypti</name>
    <name type="common">Yellowfever mosquito</name>
    <name type="synonym">Culex aegypti</name>
    <dbReference type="NCBI Taxonomy" id="7159"/>
    <lineage>
        <taxon>Eukaryota</taxon>
        <taxon>Metazoa</taxon>
        <taxon>Ecdysozoa</taxon>
        <taxon>Arthropoda</taxon>
        <taxon>Hexapoda</taxon>
        <taxon>Insecta</taxon>
        <taxon>Pterygota</taxon>
        <taxon>Neoptera</taxon>
        <taxon>Endopterygota</taxon>
        <taxon>Diptera</taxon>
        <taxon>Nematocera</taxon>
        <taxon>Culicoidea</taxon>
        <taxon>Culicidae</taxon>
        <taxon>Culicinae</taxon>
        <taxon>Aedini</taxon>
        <taxon>Aedes</taxon>
        <taxon>Stegomyia</taxon>
    </lineage>
</organism>
<evidence type="ECO:0000256" key="6">
    <source>
        <dbReference type="ARBA" id="ARBA00052504"/>
    </source>
</evidence>
<dbReference type="InterPro" id="IPR041492">
    <property type="entry name" value="HAD_2"/>
</dbReference>
<dbReference type="InterPro" id="IPR023214">
    <property type="entry name" value="HAD_sf"/>
</dbReference>
<evidence type="ECO:0000256" key="3">
    <source>
        <dbReference type="ARBA" id="ARBA00022723"/>
    </source>
</evidence>
<dbReference type="GO" id="GO:0008270">
    <property type="term" value="F:zinc ion binding"/>
    <property type="evidence" value="ECO:0007669"/>
    <property type="project" value="InterPro"/>
</dbReference>
<reference evidence="10" key="2">
    <citation type="journal article" date="2007" name="Science">
        <title>Genome sequence of Aedes aegypti, a major arbovirus vector.</title>
        <authorList>
            <person name="Nene V."/>
            <person name="Wortman J.R."/>
            <person name="Lawson D."/>
            <person name="Haas B."/>
            <person name="Kodira C."/>
            <person name="Tu Z.J."/>
            <person name="Loftus B."/>
            <person name="Xi Z."/>
            <person name="Megy K."/>
            <person name="Grabherr M."/>
            <person name="Ren Q."/>
            <person name="Zdobnov E.M."/>
            <person name="Lobo N.F."/>
            <person name="Campbell K.S."/>
            <person name="Brown S.E."/>
            <person name="Bonaldo M.F."/>
            <person name="Zhu J."/>
            <person name="Sinkins S.P."/>
            <person name="Hogenkamp D.G."/>
            <person name="Amedeo P."/>
            <person name="Arensburger P."/>
            <person name="Atkinson P.W."/>
            <person name="Bidwell S."/>
            <person name="Biedler J."/>
            <person name="Birney E."/>
            <person name="Bruggner R.V."/>
            <person name="Costas J."/>
            <person name="Coy M.R."/>
            <person name="Crabtree J."/>
            <person name="Crawford M."/>
            <person name="Debruyn B."/>
            <person name="Decaprio D."/>
            <person name="Eiglmeier K."/>
            <person name="Eisenstadt E."/>
            <person name="El-Dorry H."/>
            <person name="Gelbart W.M."/>
            <person name="Gomes S.L."/>
            <person name="Hammond M."/>
            <person name="Hannick L.I."/>
            <person name="Hogan J.R."/>
            <person name="Holmes M.H."/>
            <person name="Jaffe D."/>
            <person name="Johnston J.S."/>
            <person name="Kennedy R.C."/>
            <person name="Koo H."/>
            <person name="Kravitz S."/>
            <person name="Kriventseva E.V."/>
            <person name="Kulp D."/>
            <person name="Labutti K."/>
            <person name="Lee E."/>
            <person name="Li S."/>
            <person name="Lovin D.D."/>
            <person name="Mao C."/>
            <person name="Mauceli E."/>
            <person name="Menck C.F."/>
            <person name="Miller J.R."/>
            <person name="Montgomery P."/>
            <person name="Mori A."/>
            <person name="Nascimento A.L."/>
            <person name="Naveira H.F."/>
            <person name="Nusbaum C."/>
            <person name="O'leary S."/>
            <person name="Orvis J."/>
            <person name="Pertea M."/>
            <person name="Quesneville H."/>
            <person name="Reidenbach K.R."/>
            <person name="Rogers Y.H."/>
            <person name="Roth C.W."/>
            <person name="Schneider J.R."/>
            <person name="Schatz M."/>
            <person name="Shumway M."/>
            <person name="Stanke M."/>
            <person name="Stinson E.O."/>
            <person name="Tubio J.M."/>
            <person name="Vanzee J.P."/>
            <person name="Verjovski-Almeida S."/>
            <person name="Werner D."/>
            <person name="White O."/>
            <person name="Wyder S."/>
            <person name="Zeng Q."/>
            <person name="Zhao Q."/>
            <person name="Zhao Y."/>
            <person name="Hill C.A."/>
            <person name="Raikhel A.S."/>
            <person name="Soares M.B."/>
            <person name="Knudson D.L."/>
            <person name="Lee N.H."/>
            <person name="Galagan J."/>
            <person name="Salzberg S.L."/>
            <person name="Paulsen I.T."/>
            <person name="Dimopoulos G."/>
            <person name="Collins F.H."/>
            <person name="Birren B."/>
            <person name="Fraser-Liggett C.M."/>
            <person name="Severson D.W."/>
        </authorList>
    </citation>
    <scope>NUCLEOTIDE SEQUENCE [LARGE SCALE GENOMIC DNA]</scope>
    <source>
        <strain evidence="10">Liverpool</strain>
    </source>
</reference>
<dbReference type="InterPro" id="IPR036412">
    <property type="entry name" value="HAD-like_sf"/>
</dbReference>
<dbReference type="FunFam" id="3.40.50.1000:FF:000055">
    <property type="entry name" value="Haloacid dehalogenase-like hydrolase family protein"/>
    <property type="match status" value="1"/>
</dbReference>
<dbReference type="HOGENOM" id="CLU_472686_0_0_1"/>
<evidence type="ECO:0000256" key="2">
    <source>
        <dbReference type="ARBA" id="ARBA00006171"/>
    </source>
</evidence>
<evidence type="ECO:0000256" key="8">
    <source>
        <dbReference type="ARBA" id="ARBA00083904"/>
    </source>
</evidence>
<dbReference type="SFLD" id="SFLDG01129">
    <property type="entry name" value="C1.5:_HAD__Beta-PGM__Phosphata"/>
    <property type="match status" value="1"/>
</dbReference>
<evidence type="ECO:0000256" key="9">
    <source>
        <dbReference type="SAM" id="MobiDB-lite"/>
    </source>
</evidence>
<dbReference type="eggNOG" id="KOG2914">
    <property type="taxonomic scope" value="Eukaryota"/>
</dbReference>
<dbReference type="SFLD" id="SFLDG01135">
    <property type="entry name" value="C1.5.6:_HAD__Beta-PGM__Phospha"/>
    <property type="match status" value="1"/>
</dbReference>
<comment type="similarity">
    <text evidence="2">Belongs to the HAD-like hydrolase superfamily. CbbY/CbbZ/Gph/YieH family.</text>
</comment>
<evidence type="ECO:0000256" key="1">
    <source>
        <dbReference type="ARBA" id="ARBA00001946"/>
    </source>
</evidence>
<dbReference type="VEuPathDB" id="VectorBase:AAEL003006"/>
<keyword evidence="5" id="KW-0460">Magnesium</keyword>
<gene>
    <name evidence="10" type="ORF">AaeL_AAEL003006</name>
</gene>
<name>Q17GH7_AEDAE</name>
<dbReference type="SFLD" id="SFLDS00003">
    <property type="entry name" value="Haloacid_Dehalogenase"/>
    <property type="match status" value="1"/>
</dbReference>
<dbReference type="SUPFAM" id="SSF56784">
    <property type="entry name" value="HAD-like"/>
    <property type="match status" value="1"/>
</dbReference>
<keyword evidence="3" id="KW-0479">Metal-binding</keyword>
<dbReference type="GO" id="GO:1990738">
    <property type="term" value="F:pseudouridine 5'-phosphatase activity"/>
    <property type="evidence" value="ECO:0007669"/>
    <property type="project" value="UniProtKB-EC"/>
</dbReference>
<feature type="compositionally biased region" description="Basic and acidic residues" evidence="9">
    <location>
        <begin position="283"/>
        <end position="292"/>
    </location>
</feature>
<evidence type="ECO:0000313" key="10">
    <source>
        <dbReference type="EMBL" id="EAT45748.1"/>
    </source>
</evidence>
<dbReference type="InterPro" id="IPR006439">
    <property type="entry name" value="HAD-SF_hydro_IA"/>
</dbReference>
<dbReference type="InterPro" id="IPR023198">
    <property type="entry name" value="PGP-like_dom2"/>
</dbReference>
<dbReference type="GO" id="GO:0003676">
    <property type="term" value="F:nucleic acid binding"/>
    <property type="evidence" value="ECO:0007669"/>
    <property type="project" value="InterPro"/>
</dbReference>
<dbReference type="FunFam" id="1.10.150.240:FF:000001">
    <property type="entry name" value="Haloacid dehalogenase-like hydrolase domain"/>
    <property type="match status" value="1"/>
</dbReference>
<dbReference type="NCBIfam" id="TIGR01509">
    <property type="entry name" value="HAD-SF-IA-v3"/>
    <property type="match status" value="1"/>
</dbReference>
<dbReference type="Gene3D" id="1.10.150.240">
    <property type="entry name" value="Putative phosphatase, domain 2"/>
    <property type="match status" value="1"/>
</dbReference>
<dbReference type="Gene3D" id="3.40.50.1000">
    <property type="entry name" value="HAD superfamily/HAD-like"/>
    <property type="match status" value="1"/>
</dbReference>
<dbReference type="CDD" id="cd07529">
    <property type="entry name" value="HAD_AtGPP-like"/>
    <property type="match status" value="1"/>
</dbReference>
<evidence type="ECO:0000313" key="11">
    <source>
        <dbReference type="Proteomes" id="UP000682892"/>
    </source>
</evidence>
<proteinExistence type="inferred from homology"/>
<comment type="cofactor">
    <cofactor evidence="1">
        <name>Mg(2+)</name>
        <dbReference type="ChEBI" id="CHEBI:18420"/>
    </cofactor>
</comment>
<sequence>MAIRDRIVAGIRDKALQQRLLNEENLTLETAEKLIATWEIAKNNAKSMECGSSVDQIAALKPLGFTGARLSNLTAIAARENYGTRGESNRGSVKSRLGYYPYQKDQRQQKQWRNRGQDKERNRQYSRPDYSQMVCDFCGVKGHIKRKCFKLKNMHRDAVNMINPNTSGTNPDEFLSEMVNRLRADSDSESDADAKWLKANFTKRLSRNTFQVRIGSVLTMAHRSQLRVRKSGNFHEKPNIRLVRPLPELEAVSQEEFRGFTEEEIRRGQKRRMVESVDSPYLETEKSPDGPRRSKRKRRIPVLSQKLTLRNIFVALLYLGRNHRKELLPAKMSRLFSTGSVLGAGGSKMASNFRKVTHCIFDMDGLLLDTEKLYTEVTQSIADPYGKIYTWEIKQSIMGLQREAAAVAIIEALDLPMTPEEYVRISTEKINQLMGNCKMMPGAERLVRHLHQNNIPIAVATSSGADSVKVKTKNHQEVFELFHHKVMGSSDAEVKEGKPAPDIFLVAASRFPDKPSPDQCLVFEDAPNGVTAGVSAGMQVVMVPDPNVNEDQRKHATVVLNSLEEFQPELFGLPAFK</sequence>
<dbReference type="SUPFAM" id="SSF57756">
    <property type="entry name" value="Retrovirus zinc finger-like domains"/>
    <property type="match status" value="1"/>
</dbReference>
<dbReference type="AlphaFoldDB" id="Q17GH7"/>
<dbReference type="EMBL" id="CH477259">
    <property type="protein sequence ID" value="EAT45748.1"/>
    <property type="molecule type" value="Genomic_DNA"/>
</dbReference>
<accession>Q17GH7</accession>
<reference evidence="10" key="1">
    <citation type="submission" date="2005-10" db="EMBL/GenBank/DDBJ databases">
        <authorList>
            <person name="Loftus B.J."/>
            <person name="Nene V.M."/>
            <person name="Hannick L.I."/>
            <person name="Bidwell S."/>
            <person name="Haas B."/>
            <person name="Amedeo P."/>
            <person name="Orvis J."/>
            <person name="Wortman J.R."/>
            <person name="White O.R."/>
            <person name="Salzberg S."/>
            <person name="Shumway M."/>
            <person name="Koo H."/>
            <person name="Zhao Y."/>
            <person name="Holmes M."/>
            <person name="Miller J."/>
            <person name="Schatz M."/>
            <person name="Pop M."/>
            <person name="Pai G."/>
            <person name="Utterback T."/>
            <person name="Rogers Y.-H."/>
            <person name="Kravitz S."/>
            <person name="Fraser C.M."/>
        </authorList>
    </citation>
    <scope>NUCLEOTIDE SEQUENCE</scope>
    <source>
        <strain evidence="10">Liverpool</strain>
    </source>
</reference>
<dbReference type="PANTHER" id="PTHR18901:SF38">
    <property type="entry name" value="PSEUDOURIDINE-5'-PHOSPHATASE"/>
    <property type="match status" value="1"/>
</dbReference>
<dbReference type="InterPro" id="IPR045228">
    <property type="entry name" value="Gpp1/Gpp2-like"/>
</dbReference>
<feature type="region of interest" description="Disordered" evidence="9">
    <location>
        <begin position="268"/>
        <end position="299"/>
    </location>
</feature>
<feature type="region of interest" description="Disordered" evidence="9">
    <location>
        <begin position="83"/>
        <end position="126"/>
    </location>
</feature>
<dbReference type="EC" id="3.1.3.96" evidence="7"/>
<dbReference type="PaxDb" id="7159-AAEL003006-PA"/>
<protein>
    <recommendedName>
        <fullName evidence="7">pseudouridine 5'-phosphatase</fullName>
        <ecNumber evidence="7">3.1.3.96</ecNumber>
    </recommendedName>
    <alternativeName>
        <fullName evidence="8">Pseudouridine-5'-monophosphatase</fullName>
    </alternativeName>
</protein>
<dbReference type="Pfam" id="PF13419">
    <property type="entry name" value="HAD_2"/>
    <property type="match status" value="1"/>
</dbReference>
<keyword evidence="4" id="KW-0378">Hydrolase</keyword>
<dbReference type="Proteomes" id="UP000682892">
    <property type="component" value="Unassembled WGS sequence"/>
</dbReference>
<evidence type="ECO:0000256" key="4">
    <source>
        <dbReference type="ARBA" id="ARBA00022801"/>
    </source>
</evidence>
<evidence type="ECO:0000256" key="7">
    <source>
        <dbReference type="ARBA" id="ARBA00066578"/>
    </source>
</evidence>
<comment type="catalytic activity">
    <reaction evidence="6">
        <text>psi-UMP + H2O = pseudouridine + phosphate</text>
        <dbReference type="Rhea" id="RHEA:10944"/>
        <dbReference type="ChEBI" id="CHEBI:15377"/>
        <dbReference type="ChEBI" id="CHEBI:17802"/>
        <dbReference type="ChEBI" id="CHEBI:43474"/>
        <dbReference type="ChEBI" id="CHEBI:58380"/>
        <dbReference type="EC" id="3.1.3.96"/>
    </reaction>
</comment>
<evidence type="ECO:0000256" key="5">
    <source>
        <dbReference type="ARBA" id="ARBA00022842"/>
    </source>
</evidence>
<dbReference type="InterPro" id="IPR036875">
    <property type="entry name" value="Znf_CCHC_sf"/>
</dbReference>
<dbReference type="STRING" id="7159.Q17GH7"/>